<dbReference type="HOGENOM" id="CLU_3389829_0_0_5"/>
<evidence type="ECO:0000313" key="1">
    <source>
        <dbReference type="EMBL" id="ACT58652.1"/>
    </source>
</evidence>
<dbReference type="KEGG" id="hba:Hbal_0958"/>
<accession>C6XQP6</accession>
<dbReference type="AlphaFoldDB" id="C6XQP6"/>
<dbReference type="Proteomes" id="UP000002745">
    <property type="component" value="Chromosome"/>
</dbReference>
<dbReference type="STRING" id="582402.Hbal_0958"/>
<proteinExistence type="predicted"/>
<name>C6XQP6_HIRBI</name>
<gene>
    <name evidence="1" type="ordered locus">Hbal_0958</name>
</gene>
<reference evidence="2" key="1">
    <citation type="journal article" date="2011" name="J. Bacteriol.">
        <title>Genome sequences of eight morphologically diverse alphaproteobacteria.</title>
        <authorList>
            <consortium name="US DOE Joint Genome Institute"/>
            <person name="Brown P.J."/>
            <person name="Kysela D.T."/>
            <person name="Buechlein A."/>
            <person name="Hemmerich C."/>
            <person name="Brun Y.V."/>
        </authorList>
    </citation>
    <scope>NUCLEOTIDE SEQUENCE [LARGE SCALE GENOMIC DNA]</scope>
    <source>
        <strain evidence="2">ATCC 49814 / DSM 5838 / IFAM 1418</strain>
    </source>
</reference>
<protein>
    <submittedName>
        <fullName evidence="1">Uncharacterized protein</fullName>
    </submittedName>
</protein>
<keyword evidence="2" id="KW-1185">Reference proteome</keyword>
<evidence type="ECO:0000313" key="2">
    <source>
        <dbReference type="Proteomes" id="UP000002745"/>
    </source>
</evidence>
<sequence length="32" mass="3513">MGSIIELTVALEFTPEGDLFKKTTQSSIDRNA</sequence>
<dbReference type="EMBL" id="CP001678">
    <property type="protein sequence ID" value="ACT58652.1"/>
    <property type="molecule type" value="Genomic_DNA"/>
</dbReference>
<organism evidence="1 2">
    <name type="scientific">Hirschia baltica (strain ATCC 49814 / DSM 5838 / IFAM 1418)</name>
    <dbReference type="NCBI Taxonomy" id="582402"/>
    <lineage>
        <taxon>Bacteria</taxon>
        <taxon>Pseudomonadati</taxon>
        <taxon>Pseudomonadota</taxon>
        <taxon>Alphaproteobacteria</taxon>
        <taxon>Hyphomonadales</taxon>
        <taxon>Hyphomonadaceae</taxon>
        <taxon>Hirschia</taxon>
    </lineage>
</organism>